<accession>I2H1R9</accession>
<evidence type="ECO:0000256" key="2">
    <source>
        <dbReference type="ARBA" id="ARBA00010186"/>
    </source>
</evidence>
<dbReference type="Pfam" id="PF04097">
    <property type="entry name" value="Nic96"/>
    <property type="match status" value="1"/>
</dbReference>
<keyword evidence="4" id="KW-0509">mRNA transport</keyword>
<evidence type="ECO:0000256" key="4">
    <source>
        <dbReference type="RuleBase" id="RU364035"/>
    </source>
</evidence>
<dbReference type="Proteomes" id="UP000002866">
    <property type="component" value="Chromosome 3"/>
</dbReference>
<dbReference type="GO" id="GO:0006606">
    <property type="term" value="P:protein import into nucleus"/>
    <property type="evidence" value="ECO:0007669"/>
    <property type="project" value="TreeGrafter"/>
</dbReference>
<evidence type="ECO:0000256" key="5">
    <source>
        <dbReference type="SAM" id="MobiDB-lite"/>
    </source>
</evidence>
<dbReference type="OMA" id="RPHAVHM"/>
<keyword evidence="4" id="KW-0906">Nuclear pore complex</keyword>
<dbReference type="eggNOG" id="KOG2168">
    <property type="taxonomic scope" value="Eukaryota"/>
</dbReference>
<dbReference type="GO" id="GO:0017056">
    <property type="term" value="F:structural constituent of nuclear pore"/>
    <property type="evidence" value="ECO:0007669"/>
    <property type="project" value="InterPro"/>
</dbReference>
<feature type="region of interest" description="Disordered" evidence="5">
    <location>
        <begin position="1"/>
        <end position="24"/>
    </location>
</feature>
<dbReference type="PANTHER" id="PTHR11225:SF4">
    <property type="entry name" value="NUCLEAR PORE COMPLEX PROTEIN NUP93"/>
    <property type="match status" value="1"/>
</dbReference>
<evidence type="ECO:0000313" key="6">
    <source>
        <dbReference type="EMBL" id="CCH60321.1"/>
    </source>
</evidence>
<keyword evidence="4" id="KW-0811">Translocation</keyword>
<dbReference type="EMBL" id="HE806318">
    <property type="protein sequence ID" value="CCH60321.1"/>
    <property type="molecule type" value="Genomic_DNA"/>
</dbReference>
<dbReference type="PANTHER" id="PTHR11225">
    <property type="entry name" value="NUCLEAR PORE COMPLEX PROTEIN NUP93 NUCLEOPORIN NUP93 DEAD EYE PROTEIN"/>
    <property type="match status" value="1"/>
</dbReference>
<gene>
    <name evidence="6" type="primary">TBLA0C05250</name>
    <name evidence="6" type="ORF">TBLA_0C05250</name>
</gene>
<dbReference type="GeneID" id="14495301"/>
<evidence type="ECO:0000256" key="3">
    <source>
        <dbReference type="ARBA" id="ARBA00023242"/>
    </source>
</evidence>
<keyword evidence="7" id="KW-1185">Reference proteome</keyword>
<dbReference type="KEGG" id="tbl:TBLA_0C05250"/>
<reference evidence="6 7" key="1">
    <citation type="journal article" date="2011" name="Proc. Natl. Acad. Sci. U.S.A.">
        <title>Evolutionary erosion of yeast sex chromosomes by mating-type switching accidents.</title>
        <authorList>
            <person name="Gordon J.L."/>
            <person name="Armisen D."/>
            <person name="Proux-Wera E."/>
            <person name="Oheigeartaigh S.S."/>
            <person name="Byrne K.P."/>
            <person name="Wolfe K.H."/>
        </authorList>
    </citation>
    <scope>NUCLEOTIDE SEQUENCE [LARGE SCALE GENOMIC DNA]</scope>
    <source>
        <strain evidence="7">ATCC 34711 / CBS 6284 / DSM 70876 / NBRC 10599 / NRRL Y-10934 / UCD 77-7</strain>
    </source>
</reference>
<keyword evidence="4" id="KW-0813">Transport</keyword>
<keyword evidence="4" id="KW-0472">Membrane</keyword>
<keyword evidence="3 4" id="KW-0539">Nucleus</keyword>
<dbReference type="InParanoid" id="I2H1R9"/>
<dbReference type="STRING" id="1071380.I2H1R9"/>
<evidence type="ECO:0000313" key="7">
    <source>
        <dbReference type="Proteomes" id="UP000002866"/>
    </source>
</evidence>
<dbReference type="RefSeq" id="XP_004179840.1">
    <property type="nucleotide sequence ID" value="XM_004179792.1"/>
</dbReference>
<comment type="similarity">
    <text evidence="2 4">Belongs to the nucleoporin interacting component (NIC) family.</text>
</comment>
<evidence type="ECO:0000256" key="1">
    <source>
        <dbReference type="ARBA" id="ARBA00004259"/>
    </source>
</evidence>
<proteinExistence type="inferred from homology"/>
<dbReference type="OrthoDB" id="1918363at2759"/>
<comment type="subcellular location">
    <subcellularLocation>
        <location evidence="1">Nucleus envelope</location>
    </subcellularLocation>
    <subcellularLocation>
        <location evidence="4">Nucleus</location>
        <location evidence="4">Nuclear pore complex</location>
    </subcellularLocation>
</comment>
<dbReference type="InterPro" id="IPR007231">
    <property type="entry name" value="Nucleoporin_int_Nup93/Nic96"/>
</dbReference>
<dbReference type="GO" id="GO:0005643">
    <property type="term" value="C:nuclear pore"/>
    <property type="evidence" value="ECO:0007669"/>
    <property type="project" value="UniProtKB-SubCell"/>
</dbReference>
<dbReference type="AlphaFoldDB" id="I2H1R9"/>
<name>I2H1R9_HENB6</name>
<keyword evidence="4" id="KW-0653">Protein transport</keyword>
<dbReference type="GO" id="GO:0016973">
    <property type="term" value="P:poly(A)+ mRNA export from nucleus"/>
    <property type="evidence" value="ECO:0007669"/>
    <property type="project" value="TreeGrafter"/>
</dbReference>
<sequence>MDQLRKQMASVRPGDSRDSGKTIKDLIEKSHNLPSSSSDLGHIELSLNEIRKRAHTLRPDSAQSADLKNAHYLLAGSGLIIGDVDSSFKDLRSKQTLDENLNGSRRVLDESYSHPNQSESILSSIEQILSIATKEFDNSLNANLNLDWTQHEQDVLDNFELIQSKEQAHRYIGSDTSSASRTKRLKLKLLKSGTGITKINVNEKFTSRELFEKYANIIYEFNCARQSGKDYSLLENYFNMLSIGPELLVKQFKESWKVLEYSKNTTSIEKSSRKYLELQFWTYVEELTKNTKDDSKVEKVKFFINHRLKDTTGNWKFANLVLIDNTPIWAVIFYLLRSGLTQEALDMAVQNKNNFKKVEQSFLTYFKAYAASDDGLLPVEFATRLSTEYNQHIKSSMDGDPFRLAVYNIVGRCYLPKKTIPTVASSIEDWLWLHLRLITDKTLSNESVYERYTLEDFQNLILSHGPDRYSDNYLSILLLSGLFDNAIQYAYSICPINAFHMTVALYWYKFIKNSNSSISPKTNSYNGIEFPISFSNLLGNYVNSFIHSDTRIAAEYIALLSINTDTTQKDICHSALRELILESKDFTALLGKIGRDGSHIQGVIEERKPLLFLNESQTFLSEVIKEAVQIAELDERISDCLLLYQIMEDYNTTISIASTLLADLLYSTSIEQQLISKEDNSETNPILIAQRLIQLYSSNPAILSKISPNKMDECSKLLKISEARGYYITNNWIKCLSVIKEVDLLPFDPIISAREKATEYNCLERNISKNIPNLLILSMRCILQVVVDLKQSHQKTAEQQEMLFSYIGLAKRIMVYAGILQYKMPRETYSMLMKLDVAL</sequence>
<dbReference type="HOGENOM" id="CLU_011846_0_0_1"/>
<protein>
    <recommendedName>
        <fullName evidence="4">Nuclear pore protein</fullName>
    </recommendedName>
</protein>
<organism evidence="6 7">
    <name type="scientific">Henningerozyma blattae (strain ATCC 34711 / CBS 6284 / DSM 70876 / NBRC 10599 / NRRL Y-10934 / UCD 77-7)</name>
    <name type="common">Yeast</name>
    <name type="synonym">Tetrapisispora blattae</name>
    <dbReference type="NCBI Taxonomy" id="1071380"/>
    <lineage>
        <taxon>Eukaryota</taxon>
        <taxon>Fungi</taxon>
        <taxon>Dikarya</taxon>
        <taxon>Ascomycota</taxon>
        <taxon>Saccharomycotina</taxon>
        <taxon>Saccharomycetes</taxon>
        <taxon>Saccharomycetales</taxon>
        <taxon>Saccharomycetaceae</taxon>
        <taxon>Henningerozyma</taxon>
    </lineage>
</organism>
<feature type="compositionally biased region" description="Basic and acidic residues" evidence="5">
    <location>
        <begin position="14"/>
        <end position="24"/>
    </location>
</feature>